<gene>
    <name evidence="1" type="primary">LORF10</name>
</gene>
<name>G9CUH0_9ALPH</name>
<organism evidence="1 2">
    <name type="scientific">Gallid herpesvirus 2 strain 814</name>
    <dbReference type="NCBI Taxonomy" id="1123959"/>
    <lineage>
        <taxon>Viruses</taxon>
        <taxon>Duplodnaviria</taxon>
        <taxon>Heunggongvirae</taxon>
        <taxon>Peploviricota</taxon>
        <taxon>Herviviricetes</taxon>
        <taxon>Herpesvirales</taxon>
        <taxon>Orthoherpesviridae</taxon>
        <taxon>Alphaherpesvirinae</taxon>
        <taxon>Mardivirus</taxon>
        <taxon>Mardivirus gallidalpha2</taxon>
        <taxon>Gallid alphaherpesvirus 2</taxon>
    </lineage>
</organism>
<protein>
    <submittedName>
        <fullName evidence="1">LORF10</fullName>
    </submittedName>
</protein>
<accession>G9CUH0</accession>
<reference evidence="1 2" key="1">
    <citation type="journal article" date="2012" name="Arch. Virol.">
        <title>Comparative full-length sequence analysis of Marek's disease virus vaccine strain 814.</title>
        <authorList>
            <person name="Zhang F."/>
            <person name="Liu C.J."/>
            <person name="Zhang Y.P."/>
            <person name="Li Z.J."/>
            <person name="Liu A.L."/>
            <person name="Yan F.H."/>
            <person name="Cong F."/>
            <person name="Cheng Y."/>
        </authorList>
    </citation>
    <scope>NUCLEOTIDE SEQUENCE [LARGE SCALE GENOMIC DNA]</scope>
    <source>
        <strain evidence="1">814</strain>
    </source>
</reference>
<evidence type="ECO:0000313" key="2">
    <source>
        <dbReference type="Proteomes" id="UP000108473"/>
    </source>
</evidence>
<evidence type="ECO:0000313" key="1">
    <source>
        <dbReference type="EMBL" id="AEV55039.1"/>
    </source>
</evidence>
<dbReference type="Pfam" id="PF07013">
    <property type="entry name" value="DUF1314"/>
    <property type="match status" value="1"/>
</dbReference>
<sequence length="194" mass="21430">MGIIFSNPIERTDKTLIESLRGRNMDLPGGGDLLIFANAGTSTMKFTTAGSRTSIQMYRVGRARTDGLTREFVILKGQDGNIYGVENASCIHFMSQNLHEFICKTGISQRDLMVTMGTFGGYKLNSPPKRYHKYHDSSLGRRRGISVDRSANTASCTQYEHEWSASGVLSTINPNDRILSHGSSKVRFGPTTVD</sequence>
<dbReference type="EMBL" id="JF742597">
    <property type="protein sequence ID" value="AEV55039.1"/>
    <property type="molecule type" value="Genomic_DNA"/>
</dbReference>
<dbReference type="Proteomes" id="UP000108473">
    <property type="component" value="Segment"/>
</dbReference>
<proteinExistence type="predicted"/>
<dbReference type="InterPro" id="IPR010741">
    <property type="entry name" value="DUF1314"/>
</dbReference>